<sequence>DYASFGRDLGQVWRQALSEASPAKQQEPKDPVPVGSKSPTSSDEILEVTSALLLSFFGHGTDGHDLFLWERPLSFNKCIQQEVLQLQAVWSSVGDVLRAGSGASPSARLWSFSTPDEQVTHQEVQKLAELGQILQKLPGILGDCGLHGTTRQMFQQSLAVFKKPPKPILGAAASSLLALQQHWQGQAWQ</sequence>
<comment type="caution">
    <text evidence="2">The sequence shown here is derived from an EMBL/GenBank/DDBJ whole genome shotgun (WGS) entry which is preliminary data.</text>
</comment>
<organism evidence="2 3">
    <name type="scientific">Effrenium voratum</name>
    <dbReference type="NCBI Taxonomy" id="2562239"/>
    <lineage>
        <taxon>Eukaryota</taxon>
        <taxon>Sar</taxon>
        <taxon>Alveolata</taxon>
        <taxon>Dinophyceae</taxon>
        <taxon>Suessiales</taxon>
        <taxon>Symbiodiniaceae</taxon>
        <taxon>Effrenium</taxon>
    </lineage>
</organism>
<evidence type="ECO:0000313" key="2">
    <source>
        <dbReference type="EMBL" id="CAJ1387962.1"/>
    </source>
</evidence>
<name>A0AA36IKB4_9DINO</name>
<gene>
    <name evidence="2" type="ORF">EVOR1521_LOCUS13923</name>
</gene>
<evidence type="ECO:0000313" key="3">
    <source>
        <dbReference type="Proteomes" id="UP001178507"/>
    </source>
</evidence>
<feature type="non-terminal residue" evidence="2">
    <location>
        <position position="1"/>
    </location>
</feature>
<reference evidence="2" key="1">
    <citation type="submission" date="2023-08" db="EMBL/GenBank/DDBJ databases">
        <authorList>
            <person name="Chen Y."/>
            <person name="Shah S."/>
            <person name="Dougan E. K."/>
            <person name="Thang M."/>
            <person name="Chan C."/>
        </authorList>
    </citation>
    <scope>NUCLEOTIDE SEQUENCE</scope>
</reference>
<dbReference type="Proteomes" id="UP001178507">
    <property type="component" value="Unassembled WGS sequence"/>
</dbReference>
<keyword evidence="3" id="KW-1185">Reference proteome</keyword>
<proteinExistence type="predicted"/>
<dbReference type="AlphaFoldDB" id="A0AA36IKB4"/>
<protein>
    <submittedName>
        <fullName evidence="2">Uncharacterized protein</fullName>
    </submittedName>
</protein>
<feature type="non-terminal residue" evidence="2">
    <location>
        <position position="189"/>
    </location>
</feature>
<evidence type="ECO:0000256" key="1">
    <source>
        <dbReference type="SAM" id="MobiDB-lite"/>
    </source>
</evidence>
<accession>A0AA36IKB4</accession>
<feature type="region of interest" description="Disordered" evidence="1">
    <location>
        <begin position="16"/>
        <end position="41"/>
    </location>
</feature>
<dbReference type="EMBL" id="CAUJNA010001611">
    <property type="protein sequence ID" value="CAJ1387962.1"/>
    <property type="molecule type" value="Genomic_DNA"/>
</dbReference>